<evidence type="ECO:0000256" key="3">
    <source>
        <dbReference type="ARBA" id="ARBA00022553"/>
    </source>
</evidence>
<evidence type="ECO:0000313" key="13">
    <source>
        <dbReference type="Proteomes" id="UP000273898"/>
    </source>
</evidence>
<dbReference type="InterPro" id="IPR018062">
    <property type="entry name" value="HTH_AraC-typ_CS"/>
</dbReference>
<evidence type="ECO:0000256" key="6">
    <source>
        <dbReference type="ARBA" id="ARBA00023163"/>
    </source>
</evidence>
<evidence type="ECO:0000256" key="1">
    <source>
        <dbReference type="ARBA" id="ARBA00000085"/>
    </source>
</evidence>
<dbReference type="GO" id="GO:0000155">
    <property type="term" value="F:phosphorelay sensor kinase activity"/>
    <property type="evidence" value="ECO:0007669"/>
    <property type="project" value="InterPro"/>
</dbReference>
<feature type="domain" description="Response regulatory" evidence="11">
    <location>
        <begin position="1073"/>
        <end position="1188"/>
    </location>
</feature>
<dbReference type="SUPFAM" id="SSF55874">
    <property type="entry name" value="ATPase domain of HSP90 chaperone/DNA topoisomerase II/histidine kinase"/>
    <property type="match status" value="1"/>
</dbReference>
<dbReference type="FunFam" id="3.40.50.2300:FF:000138">
    <property type="entry name" value="Two-component system sensor histidine kinase/response regulator"/>
    <property type="match status" value="1"/>
</dbReference>
<dbReference type="FunFam" id="2.60.40.10:FF:000791">
    <property type="entry name" value="Two-component system sensor histidine kinase/response regulator"/>
    <property type="match status" value="1"/>
</dbReference>
<dbReference type="CDD" id="cd17574">
    <property type="entry name" value="REC_OmpR"/>
    <property type="match status" value="1"/>
</dbReference>
<keyword evidence="8" id="KW-0472">Membrane</keyword>
<evidence type="ECO:0000259" key="9">
    <source>
        <dbReference type="PROSITE" id="PS01124"/>
    </source>
</evidence>
<dbReference type="Gene3D" id="3.40.50.2300">
    <property type="match status" value="1"/>
</dbReference>
<dbReference type="InterPro" id="IPR018060">
    <property type="entry name" value="HTH_AraC"/>
</dbReference>
<dbReference type="GO" id="GO:0043565">
    <property type="term" value="F:sequence-specific DNA binding"/>
    <property type="evidence" value="ECO:0007669"/>
    <property type="project" value="InterPro"/>
</dbReference>
<evidence type="ECO:0000256" key="8">
    <source>
        <dbReference type="SAM" id="Phobius"/>
    </source>
</evidence>
<reference evidence="12 13" key="1">
    <citation type="submission" date="2018-10" db="EMBL/GenBank/DDBJ databases">
        <title>Genomic Encyclopedia of Archaeal and Bacterial Type Strains, Phase II (KMG-II): from individual species to whole genera.</title>
        <authorList>
            <person name="Goeker M."/>
        </authorList>
    </citation>
    <scope>NUCLEOTIDE SEQUENCE [LARGE SCALE GENOMIC DNA]</scope>
    <source>
        <strain evidence="12 13">DSM 19624</strain>
    </source>
</reference>
<dbReference type="EMBL" id="RCCK01000010">
    <property type="protein sequence ID" value="RLJ79662.1"/>
    <property type="molecule type" value="Genomic_DNA"/>
</dbReference>
<evidence type="ECO:0000259" key="10">
    <source>
        <dbReference type="PROSITE" id="PS50109"/>
    </source>
</evidence>
<evidence type="ECO:0000256" key="4">
    <source>
        <dbReference type="ARBA" id="ARBA00023015"/>
    </source>
</evidence>
<dbReference type="Gene3D" id="2.130.10.10">
    <property type="entry name" value="YVTN repeat-like/Quinoprotein amine dehydrogenase"/>
    <property type="match status" value="2"/>
</dbReference>
<dbReference type="PROSITE" id="PS50109">
    <property type="entry name" value="HIS_KIN"/>
    <property type="match status" value="1"/>
</dbReference>
<dbReference type="InterPro" id="IPR015943">
    <property type="entry name" value="WD40/YVTN_repeat-like_dom_sf"/>
</dbReference>
<dbReference type="InterPro" id="IPR011123">
    <property type="entry name" value="Y_Y_Y"/>
</dbReference>
<dbReference type="Gene3D" id="2.60.40.10">
    <property type="entry name" value="Immunoglobulins"/>
    <property type="match status" value="1"/>
</dbReference>
<accession>A0A497Y7V6</accession>
<dbReference type="InterPro" id="IPR013783">
    <property type="entry name" value="Ig-like_fold"/>
</dbReference>
<organism evidence="12 13">
    <name type="scientific">Pedobacter alluvionis</name>
    <dbReference type="NCBI Taxonomy" id="475253"/>
    <lineage>
        <taxon>Bacteria</taxon>
        <taxon>Pseudomonadati</taxon>
        <taxon>Bacteroidota</taxon>
        <taxon>Sphingobacteriia</taxon>
        <taxon>Sphingobacteriales</taxon>
        <taxon>Sphingobacteriaceae</taxon>
        <taxon>Pedobacter</taxon>
    </lineage>
</organism>
<comment type="catalytic activity">
    <reaction evidence="1">
        <text>ATP + protein L-histidine = ADP + protein N-phospho-L-histidine.</text>
        <dbReference type="EC" id="2.7.13.3"/>
    </reaction>
</comment>
<dbReference type="PANTHER" id="PTHR43547">
    <property type="entry name" value="TWO-COMPONENT HISTIDINE KINASE"/>
    <property type="match status" value="1"/>
</dbReference>
<proteinExistence type="predicted"/>
<dbReference type="SMART" id="SM00342">
    <property type="entry name" value="HTH_ARAC"/>
    <property type="match status" value="1"/>
</dbReference>
<dbReference type="Gene3D" id="1.10.287.130">
    <property type="match status" value="1"/>
</dbReference>
<dbReference type="Pfam" id="PF02518">
    <property type="entry name" value="HATPase_c"/>
    <property type="match status" value="1"/>
</dbReference>
<dbReference type="InterPro" id="IPR003594">
    <property type="entry name" value="HATPase_dom"/>
</dbReference>
<feature type="transmembrane region" description="Helical" evidence="8">
    <location>
        <begin position="771"/>
        <end position="793"/>
    </location>
</feature>
<dbReference type="InterPro" id="IPR036097">
    <property type="entry name" value="HisK_dim/P_sf"/>
</dbReference>
<dbReference type="EC" id="2.7.13.3" evidence="2"/>
<dbReference type="InterPro" id="IPR001789">
    <property type="entry name" value="Sig_transdc_resp-reg_receiver"/>
</dbReference>
<sequence length="1327" mass="150755">MKKLIILLYLLFSANLLWAQPYYFRHYQVENGLSNNTAFCSVQDGNGFMWFGTKDGLNRFDGYSFKTYRNDTEKAGSLGNDLISALHHDHEQTLWVGTNNGVYQYNPTKETFALIKETKGMRITDLASDLRGNLWILSSFKIYLYQKHTRKLQAFGLNAPFDASLVTILKDGSVWISTGKGTLEKYNPKTNNFQQFNINGKNAKTEYGWVSRIAETENGNLLVGTTNQGVKLFNPVTLTSKNILRLNDDQTPIFVRDIKKTGPHEFWIATESGIYIYNDESGAIIHLKKQYNNDYSLSDNAVYSICVDREGGVWTGTYFGGVNYYSSQTSLFTKYFPQKGTNSISGSDVREITKDRNGNLWIGTEDAGLNKLDVKTGVFKHFLPDGKPGSIAYSNIHGLLVDGDKLWIGTFEHGLDVLDLKTEKVIKHYQAGVGNALRTNFIVTFCKTRSGEILVGTINGIYLYNRKRDDFDPIAGLPFIFYDSVMEDSKGNVWAGSFNDGIFKFNLSRPGHVNYRNIATDAKSLSHNSVNSIFEDSKQHIWVTTDGGGLCRFDQKTHQFKRYGIKNGFPSNYLFRIEEDAVNNFWISSTRGLIHFDPVTGLSKTYSKANGLLTDQFNYSSAYQDEDGRTYFGSVKGLVSFNPASLKATNYEPPVFITGFQVNSLEIGLHGKDSVANKSIVYADTIELNHNQSSFSIDFAALSYLSPEMTEYAYKMTGLYKNWEYLKTNRKVYFTKLAPGNYIFEVKALVEGSSNWSTKNVKLLIKIRPPFYLSPLAYLLYLMAISGITFFLVRRYHRKIALKNSRRMEVFEHEKQKEVYQAKIEFFTNVAHEIRTPLTLIIGPMEKLIKQADAVPAIEKNLRIMGRNTDRLLKLTNQLLDFRKTETSEFSLNFVKADISEILKDIFIQFQPAAEQRNISYTIKLPEKAFHAYIDVEAFYKIISNLVDNAIKYGKTTAEISLSKSAEQDKFKVSVKSDGNKIPAEIKEKIFEPFFRAKETQITTGTGIGLSISKSLAQLHSGELYLDINDHHFNIFVLELPIHQLIEFNLNRKMEEIVGTLTMKDQQEIEKNVVLLIDDNEDILDFISDDLDEKYHVLQARNGIEALAILQREIVQLIISDVMMPEMDGFEFCTKVKSTLEFSHIPVILLTAKNSLQSKIEGLELGADAYVEKPFSPEFLQVQISSLLKNRNKIKEYFSNSPLLHLKSIAHSKADELFLEKLQDIINKNISDQDLDVEHLAEKMNMSRPTLYRKIKSISNLSPNELINLARLKKAAELLNEGLLKIYEISEMVGYSSQSHFGRNFAKQFGMSPTDYLNSSIAGKKKG</sequence>
<keyword evidence="8" id="KW-1133">Transmembrane helix</keyword>
<keyword evidence="8" id="KW-0812">Transmembrane</keyword>
<feature type="modified residue" description="4-aspartylphosphate" evidence="7">
    <location>
        <position position="1121"/>
    </location>
</feature>
<dbReference type="Pfam" id="PF00072">
    <property type="entry name" value="Response_reg"/>
    <property type="match status" value="1"/>
</dbReference>
<dbReference type="Pfam" id="PF07495">
    <property type="entry name" value="Y_Y_Y"/>
    <property type="match status" value="1"/>
</dbReference>
<dbReference type="SUPFAM" id="SSF47384">
    <property type="entry name" value="Homodimeric domain of signal transducing histidine kinase"/>
    <property type="match status" value="1"/>
</dbReference>
<dbReference type="SUPFAM" id="SSF63829">
    <property type="entry name" value="Calcium-dependent phosphotriesterase"/>
    <property type="match status" value="3"/>
</dbReference>
<dbReference type="Gene3D" id="3.30.565.10">
    <property type="entry name" value="Histidine kinase-like ATPase, C-terminal domain"/>
    <property type="match status" value="1"/>
</dbReference>
<keyword evidence="3 7" id="KW-0597">Phosphoprotein</keyword>
<dbReference type="PROSITE" id="PS50110">
    <property type="entry name" value="RESPONSE_REGULATORY"/>
    <property type="match status" value="1"/>
</dbReference>
<dbReference type="InterPro" id="IPR003661">
    <property type="entry name" value="HisK_dim/P_dom"/>
</dbReference>
<dbReference type="SUPFAM" id="SSF46689">
    <property type="entry name" value="Homeodomain-like"/>
    <property type="match status" value="1"/>
</dbReference>
<dbReference type="SMART" id="SM00387">
    <property type="entry name" value="HATPase_c"/>
    <property type="match status" value="1"/>
</dbReference>
<gene>
    <name evidence="12" type="ORF">BCL90_0371</name>
</gene>
<keyword evidence="5" id="KW-0238">DNA-binding</keyword>
<dbReference type="PANTHER" id="PTHR43547:SF2">
    <property type="entry name" value="HYBRID SIGNAL TRANSDUCTION HISTIDINE KINASE C"/>
    <property type="match status" value="1"/>
</dbReference>
<keyword evidence="6" id="KW-0804">Transcription</keyword>
<dbReference type="Pfam" id="PF12833">
    <property type="entry name" value="HTH_18"/>
    <property type="match status" value="1"/>
</dbReference>
<dbReference type="Pfam" id="PF07494">
    <property type="entry name" value="Reg_prop"/>
    <property type="match status" value="4"/>
</dbReference>
<dbReference type="PRINTS" id="PR00344">
    <property type="entry name" value="BCTRLSENSOR"/>
</dbReference>
<evidence type="ECO:0000256" key="2">
    <source>
        <dbReference type="ARBA" id="ARBA00012438"/>
    </source>
</evidence>
<evidence type="ECO:0000259" key="11">
    <source>
        <dbReference type="PROSITE" id="PS50110"/>
    </source>
</evidence>
<dbReference type="FunFam" id="1.10.287.130:FF:000045">
    <property type="entry name" value="Two-component system sensor histidine kinase/response regulator"/>
    <property type="match status" value="1"/>
</dbReference>
<dbReference type="InterPro" id="IPR005467">
    <property type="entry name" value="His_kinase_dom"/>
</dbReference>
<keyword evidence="4" id="KW-0805">Transcription regulation</keyword>
<dbReference type="SUPFAM" id="SSF52172">
    <property type="entry name" value="CheY-like"/>
    <property type="match status" value="1"/>
</dbReference>
<dbReference type="PROSITE" id="PS01124">
    <property type="entry name" value="HTH_ARAC_FAMILY_2"/>
    <property type="match status" value="1"/>
</dbReference>
<dbReference type="CDD" id="cd00082">
    <property type="entry name" value="HisKA"/>
    <property type="match status" value="1"/>
</dbReference>
<comment type="caution">
    <text evidence="12">The sequence shown here is derived from an EMBL/GenBank/DDBJ whole genome shotgun (WGS) entry which is preliminary data.</text>
</comment>
<evidence type="ECO:0000313" key="12">
    <source>
        <dbReference type="EMBL" id="RLJ79662.1"/>
    </source>
</evidence>
<dbReference type="Proteomes" id="UP000273898">
    <property type="component" value="Unassembled WGS sequence"/>
</dbReference>
<dbReference type="InterPro" id="IPR011006">
    <property type="entry name" value="CheY-like_superfamily"/>
</dbReference>
<dbReference type="PROSITE" id="PS00041">
    <property type="entry name" value="HTH_ARAC_FAMILY_1"/>
    <property type="match status" value="1"/>
</dbReference>
<name>A0A497Y7V6_9SPHI</name>
<protein>
    <recommendedName>
        <fullName evidence="2">histidine kinase</fullName>
        <ecNumber evidence="2">2.7.13.3</ecNumber>
    </recommendedName>
</protein>
<dbReference type="SMART" id="SM00388">
    <property type="entry name" value="HisKA"/>
    <property type="match status" value="1"/>
</dbReference>
<evidence type="ECO:0000256" key="5">
    <source>
        <dbReference type="ARBA" id="ARBA00023125"/>
    </source>
</evidence>
<dbReference type="Pfam" id="PF00512">
    <property type="entry name" value="HisKA"/>
    <property type="match status" value="1"/>
</dbReference>
<dbReference type="InterPro" id="IPR011110">
    <property type="entry name" value="Reg_prop"/>
</dbReference>
<dbReference type="SMART" id="SM00448">
    <property type="entry name" value="REC"/>
    <property type="match status" value="1"/>
</dbReference>
<dbReference type="GO" id="GO:0003700">
    <property type="term" value="F:DNA-binding transcription factor activity"/>
    <property type="evidence" value="ECO:0007669"/>
    <property type="project" value="InterPro"/>
</dbReference>
<evidence type="ECO:0000256" key="7">
    <source>
        <dbReference type="PROSITE-ProRule" id="PRU00169"/>
    </source>
</evidence>
<feature type="domain" description="Histidine kinase" evidence="10">
    <location>
        <begin position="829"/>
        <end position="1044"/>
    </location>
</feature>
<dbReference type="InterPro" id="IPR004358">
    <property type="entry name" value="Sig_transdc_His_kin-like_C"/>
</dbReference>
<feature type="domain" description="HTH araC/xylS-type" evidence="9">
    <location>
        <begin position="1220"/>
        <end position="1319"/>
    </location>
</feature>
<dbReference type="InterPro" id="IPR036890">
    <property type="entry name" value="HATPase_C_sf"/>
</dbReference>
<dbReference type="InterPro" id="IPR009057">
    <property type="entry name" value="Homeodomain-like_sf"/>
</dbReference>
<dbReference type="Gene3D" id="1.10.10.60">
    <property type="entry name" value="Homeodomain-like"/>
    <property type="match status" value="1"/>
</dbReference>